<keyword evidence="3" id="KW-1185">Reference proteome</keyword>
<name>A0A4R8UGL5_9MICO</name>
<dbReference type="RefSeq" id="WP_134489164.1">
    <property type="nucleotide sequence ID" value="NZ_SOEZ01000033.1"/>
</dbReference>
<feature type="transmembrane region" description="Helical" evidence="1">
    <location>
        <begin position="106"/>
        <end position="126"/>
    </location>
</feature>
<dbReference type="EMBL" id="SOEZ01000033">
    <property type="protein sequence ID" value="TFB52563.1"/>
    <property type="molecule type" value="Genomic_DNA"/>
</dbReference>
<evidence type="ECO:0000256" key="1">
    <source>
        <dbReference type="SAM" id="Phobius"/>
    </source>
</evidence>
<accession>A0A4R8UGL5</accession>
<organism evidence="2 3">
    <name type="scientific">Cryobacterium tagatosivorans</name>
    <dbReference type="NCBI Taxonomy" id="1259199"/>
    <lineage>
        <taxon>Bacteria</taxon>
        <taxon>Bacillati</taxon>
        <taxon>Actinomycetota</taxon>
        <taxon>Actinomycetes</taxon>
        <taxon>Micrococcales</taxon>
        <taxon>Microbacteriaceae</taxon>
        <taxon>Cryobacterium</taxon>
    </lineage>
</organism>
<reference evidence="2 3" key="1">
    <citation type="submission" date="2019-03" db="EMBL/GenBank/DDBJ databases">
        <title>Genomics of glacier-inhabiting Cryobacterium strains.</title>
        <authorList>
            <person name="Liu Q."/>
            <person name="Xin Y.-H."/>
        </authorList>
    </citation>
    <scope>NUCLEOTIDE SEQUENCE [LARGE SCALE GENOMIC DNA]</scope>
    <source>
        <strain evidence="2 3">Sr47</strain>
    </source>
</reference>
<protein>
    <submittedName>
        <fullName evidence="2">Uncharacterized protein</fullName>
    </submittedName>
</protein>
<feature type="transmembrane region" description="Helical" evidence="1">
    <location>
        <begin position="147"/>
        <end position="168"/>
    </location>
</feature>
<keyword evidence="1" id="KW-0472">Membrane</keyword>
<gene>
    <name evidence="2" type="ORF">E3O23_06090</name>
</gene>
<evidence type="ECO:0000313" key="3">
    <source>
        <dbReference type="Proteomes" id="UP000297866"/>
    </source>
</evidence>
<sequence length="219" mass="22029">MMPAADGCLLTAGAFALGTAASFALDSAAGWNAGVATISWIIGVAGFFVGPVLAWLLHRRRVGWLATLGAVAGYVLGGGAVYAATLLAALVTWLVRLATGSDMAGALAYFVAVMAALFALVVWLVVDAVRDLSATRRHHVGLDIARILAALAVIGFTVGVVVLTTMGSGFDPEALAFMLAGALSGGVVVAAADFAVRNVATRQGMGGEAGSGRAVNAVR</sequence>
<keyword evidence="1" id="KW-1133">Transmembrane helix</keyword>
<evidence type="ECO:0000313" key="2">
    <source>
        <dbReference type="EMBL" id="TFB52563.1"/>
    </source>
</evidence>
<feature type="transmembrane region" description="Helical" evidence="1">
    <location>
        <begin position="34"/>
        <end position="57"/>
    </location>
</feature>
<comment type="caution">
    <text evidence="2">The sequence shown here is derived from an EMBL/GenBank/DDBJ whole genome shotgun (WGS) entry which is preliminary data.</text>
</comment>
<dbReference type="Proteomes" id="UP000297866">
    <property type="component" value="Unassembled WGS sequence"/>
</dbReference>
<proteinExistence type="predicted"/>
<feature type="transmembrane region" description="Helical" evidence="1">
    <location>
        <begin position="64"/>
        <end position="94"/>
    </location>
</feature>
<feature type="transmembrane region" description="Helical" evidence="1">
    <location>
        <begin position="174"/>
        <end position="196"/>
    </location>
</feature>
<keyword evidence="1" id="KW-0812">Transmembrane</keyword>
<dbReference type="AlphaFoldDB" id="A0A4R8UGL5"/>